<dbReference type="Proteomes" id="UP000027135">
    <property type="component" value="Unassembled WGS sequence"/>
</dbReference>
<keyword evidence="5 10" id="KW-0829">Tyrosine-protein kinase</keyword>
<dbReference type="SMART" id="SM00219">
    <property type="entry name" value="TyrKc"/>
    <property type="match status" value="1"/>
</dbReference>
<keyword evidence="2 9" id="KW-0547">Nucleotide-binding</keyword>
<dbReference type="InterPro" id="IPR050198">
    <property type="entry name" value="Non-receptor_tyrosine_kinases"/>
</dbReference>
<evidence type="ECO:0000256" key="1">
    <source>
        <dbReference type="ARBA" id="ARBA00022679"/>
    </source>
</evidence>
<feature type="repeat" description="ANK" evidence="7">
    <location>
        <begin position="238"/>
        <end position="270"/>
    </location>
</feature>
<dbReference type="Pfam" id="PF00017">
    <property type="entry name" value="SH2"/>
    <property type="match status" value="2"/>
</dbReference>
<dbReference type="SUPFAM" id="SSF56112">
    <property type="entry name" value="Protein kinase-like (PK-like)"/>
    <property type="match status" value="1"/>
</dbReference>
<dbReference type="GO" id="GO:0004715">
    <property type="term" value="F:non-membrane spanning protein tyrosine kinase activity"/>
    <property type="evidence" value="ECO:0007669"/>
    <property type="project" value="UniProtKB-EC"/>
</dbReference>
<name>A0A067RCG7_ZOONE</name>
<keyword evidence="15" id="KW-1185">Reference proteome</keyword>
<evidence type="ECO:0000256" key="9">
    <source>
        <dbReference type="PROSITE-ProRule" id="PRU10141"/>
    </source>
</evidence>
<feature type="compositionally biased region" description="Low complexity" evidence="11">
    <location>
        <begin position="433"/>
        <end position="448"/>
    </location>
</feature>
<dbReference type="eggNOG" id="KOG0197">
    <property type="taxonomic scope" value="Eukaryota"/>
</dbReference>
<proteinExistence type="inferred from homology"/>
<dbReference type="Gene3D" id="1.10.510.10">
    <property type="entry name" value="Transferase(Phosphotransferase) domain 1"/>
    <property type="match status" value="1"/>
</dbReference>
<dbReference type="CDD" id="cd10347">
    <property type="entry name" value="SH2_Nterm_shark_like"/>
    <property type="match status" value="1"/>
</dbReference>
<reference evidence="14 15" key="1">
    <citation type="journal article" date="2014" name="Nat. Commun.">
        <title>Molecular traces of alternative social organization in a termite genome.</title>
        <authorList>
            <person name="Terrapon N."/>
            <person name="Li C."/>
            <person name="Robertson H.M."/>
            <person name="Ji L."/>
            <person name="Meng X."/>
            <person name="Booth W."/>
            <person name="Chen Z."/>
            <person name="Childers C.P."/>
            <person name="Glastad K.M."/>
            <person name="Gokhale K."/>
            <person name="Gowin J."/>
            <person name="Gronenberg W."/>
            <person name="Hermansen R.A."/>
            <person name="Hu H."/>
            <person name="Hunt B.G."/>
            <person name="Huylmans A.K."/>
            <person name="Khalil S.M."/>
            <person name="Mitchell R.D."/>
            <person name="Munoz-Torres M.C."/>
            <person name="Mustard J.A."/>
            <person name="Pan H."/>
            <person name="Reese J.T."/>
            <person name="Scharf M.E."/>
            <person name="Sun F."/>
            <person name="Vogel H."/>
            <person name="Xiao J."/>
            <person name="Yang W."/>
            <person name="Yang Z."/>
            <person name="Yang Z."/>
            <person name="Zhou J."/>
            <person name="Zhu J."/>
            <person name="Brent C.S."/>
            <person name="Elsik C.G."/>
            <person name="Goodisman M.A."/>
            <person name="Liberles D.A."/>
            <person name="Roe R.M."/>
            <person name="Vargo E.L."/>
            <person name="Vilcinskas A."/>
            <person name="Wang J."/>
            <person name="Bornberg-Bauer E."/>
            <person name="Korb J."/>
            <person name="Zhang G."/>
            <person name="Liebig J."/>
        </authorList>
    </citation>
    <scope>NUCLEOTIDE SEQUENCE [LARGE SCALE GENOMIC DNA]</scope>
    <source>
        <tissue evidence="14">Whole organism</tissue>
    </source>
</reference>
<dbReference type="InParanoid" id="A0A067RCG7"/>
<dbReference type="GO" id="GO:0002009">
    <property type="term" value="P:morphogenesis of an epithelium"/>
    <property type="evidence" value="ECO:0007669"/>
    <property type="project" value="UniProtKB-ARBA"/>
</dbReference>
<feature type="domain" description="Protein kinase" evidence="13">
    <location>
        <begin position="506"/>
        <end position="769"/>
    </location>
</feature>
<evidence type="ECO:0000259" key="13">
    <source>
        <dbReference type="PROSITE" id="PS50011"/>
    </source>
</evidence>
<evidence type="ECO:0000313" key="14">
    <source>
        <dbReference type="EMBL" id="KDR21561.1"/>
    </source>
</evidence>
<gene>
    <name evidence="14" type="ORF">L798_01715</name>
</gene>
<dbReference type="InterPro" id="IPR000980">
    <property type="entry name" value="SH2"/>
</dbReference>
<dbReference type="FunFam" id="1.10.510.10:FF:000521">
    <property type="entry name" value="Tyrosine-protein kinase pr2"/>
    <property type="match status" value="1"/>
</dbReference>
<keyword evidence="4 9" id="KW-0067">ATP-binding</keyword>
<evidence type="ECO:0000256" key="7">
    <source>
        <dbReference type="PROSITE-ProRule" id="PRU00023"/>
    </source>
</evidence>
<feature type="binding site" evidence="9">
    <location>
        <position position="538"/>
    </location>
    <ligand>
        <name>ATP</name>
        <dbReference type="ChEBI" id="CHEBI:30616"/>
    </ligand>
</feature>
<dbReference type="Gene3D" id="3.30.200.20">
    <property type="entry name" value="Phosphorylase Kinase, domain 1"/>
    <property type="match status" value="1"/>
</dbReference>
<dbReference type="PRINTS" id="PR00109">
    <property type="entry name" value="TYRKINASE"/>
</dbReference>
<dbReference type="InterPro" id="IPR036860">
    <property type="entry name" value="SH2_dom_sf"/>
</dbReference>
<dbReference type="GO" id="GO:0005524">
    <property type="term" value="F:ATP binding"/>
    <property type="evidence" value="ECO:0007669"/>
    <property type="project" value="UniProtKB-UniRule"/>
</dbReference>
<keyword evidence="3 10" id="KW-0418">Kinase</keyword>
<dbReference type="PROSITE" id="PS00109">
    <property type="entry name" value="PROTEIN_KINASE_TYR"/>
    <property type="match status" value="1"/>
</dbReference>
<dbReference type="InterPro" id="IPR035061">
    <property type="entry name" value="Shark-like_SH2_N"/>
</dbReference>
<dbReference type="SUPFAM" id="SSF55550">
    <property type="entry name" value="SH2 domain"/>
    <property type="match status" value="2"/>
</dbReference>
<dbReference type="SMART" id="SM00248">
    <property type="entry name" value="ANK"/>
    <property type="match status" value="5"/>
</dbReference>
<dbReference type="InterPro" id="IPR001245">
    <property type="entry name" value="Ser-Thr/Tyr_kinase_cat_dom"/>
</dbReference>
<dbReference type="Pfam" id="PF07714">
    <property type="entry name" value="PK_Tyr_Ser-Thr"/>
    <property type="match status" value="1"/>
</dbReference>
<evidence type="ECO:0000256" key="2">
    <source>
        <dbReference type="ARBA" id="ARBA00022741"/>
    </source>
</evidence>
<evidence type="ECO:0000256" key="5">
    <source>
        <dbReference type="ARBA" id="ARBA00023137"/>
    </source>
</evidence>
<comment type="similarity">
    <text evidence="10">Belongs to the protein kinase superfamily. Tyr protein kinase family.</text>
</comment>
<dbReference type="PROSITE" id="PS50011">
    <property type="entry name" value="PROTEIN_KINASE_DOM"/>
    <property type="match status" value="1"/>
</dbReference>
<dbReference type="Pfam" id="PF12796">
    <property type="entry name" value="Ank_2"/>
    <property type="match status" value="2"/>
</dbReference>
<dbReference type="PROSITE" id="PS50001">
    <property type="entry name" value="SH2"/>
    <property type="match status" value="2"/>
</dbReference>
<feature type="repeat" description="ANK" evidence="7">
    <location>
        <begin position="170"/>
        <end position="202"/>
    </location>
</feature>
<dbReference type="InterPro" id="IPR008266">
    <property type="entry name" value="Tyr_kinase_AS"/>
</dbReference>
<evidence type="ECO:0000256" key="11">
    <source>
        <dbReference type="SAM" id="MobiDB-lite"/>
    </source>
</evidence>
<dbReference type="PANTHER" id="PTHR24418">
    <property type="entry name" value="TYROSINE-PROTEIN KINASE"/>
    <property type="match status" value="1"/>
</dbReference>
<dbReference type="InterPro" id="IPR000719">
    <property type="entry name" value="Prot_kinase_dom"/>
</dbReference>
<evidence type="ECO:0000259" key="12">
    <source>
        <dbReference type="PROSITE" id="PS50001"/>
    </source>
</evidence>
<dbReference type="InterPro" id="IPR002110">
    <property type="entry name" value="Ankyrin_rpt"/>
</dbReference>
<comment type="catalytic activity">
    <reaction evidence="6 10">
        <text>L-tyrosyl-[protein] + ATP = O-phospho-L-tyrosyl-[protein] + ADP + H(+)</text>
        <dbReference type="Rhea" id="RHEA:10596"/>
        <dbReference type="Rhea" id="RHEA-COMP:10136"/>
        <dbReference type="Rhea" id="RHEA-COMP:20101"/>
        <dbReference type="ChEBI" id="CHEBI:15378"/>
        <dbReference type="ChEBI" id="CHEBI:30616"/>
        <dbReference type="ChEBI" id="CHEBI:46858"/>
        <dbReference type="ChEBI" id="CHEBI:61978"/>
        <dbReference type="ChEBI" id="CHEBI:456216"/>
        <dbReference type="EC" id="2.7.10.2"/>
    </reaction>
</comment>
<dbReference type="InterPro" id="IPR011009">
    <property type="entry name" value="Kinase-like_dom_sf"/>
</dbReference>
<dbReference type="EC" id="2.7.10.2" evidence="10"/>
<dbReference type="EMBL" id="KK852549">
    <property type="protein sequence ID" value="KDR21561.1"/>
    <property type="molecule type" value="Genomic_DNA"/>
</dbReference>
<feature type="domain" description="SH2" evidence="12">
    <location>
        <begin position="306"/>
        <end position="397"/>
    </location>
</feature>
<feature type="region of interest" description="Disordered" evidence="11">
    <location>
        <begin position="396"/>
        <end position="498"/>
    </location>
</feature>
<evidence type="ECO:0000256" key="3">
    <source>
        <dbReference type="ARBA" id="ARBA00022777"/>
    </source>
</evidence>
<feature type="compositionally biased region" description="Low complexity" evidence="11">
    <location>
        <begin position="457"/>
        <end position="468"/>
    </location>
</feature>
<dbReference type="SUPFAM" id="SSF48403">
    <property type="entry name" value="Ankyrin repeat"/>
    <property type="match status" value="1"/>
</dbReference>
<keyword evidence="1 10" id="KW-0808">Transferase</keyword>
<dbReference type="AlphaFoldDB" id="A0A067RCG7"/>
<dbReference type="PROSITE" id="PS50088">
    <property type="entry name" value="ANK_REPEAT"/>
    <property type="match status" value="3"/>
</dbReference>
<dbReference type="PROSITE" id="PS00107">
    <property type="entry name" value="PROTEIN_KINASE_ATP"/>
    <property type="match status" value="1"/>
</dbReference>
<feature type="compositionally biased region" description="Pro residues" evidence="11">
    <location>
        <begin position="396"/>
        <end position="409"/>
    </location>
</feature>
<dbReference type="InterPro" id="IPR036770">
    <property type="entry name" value="Ankyrin_rpt-contain_sf"/>
</dbReference>
<dbReference type="PRINTS" id="PR00401">
    <property type="entry name" value="SH2DOMAIN"/>
</dbReference>
<accession>A0A067RCG7</accession>
<dbReference type="PROSITE" id="PS50297">
    <property type="entry name" value="ANK_REP_REGION"/>
    <property type="match status" value="3"/>
</dbReference>
<evidence type="ECO:0000256" key="6">
    <source>
        <dbReference type="ARBA" id="ARBA00051245"/>
    </source>
</evidence>
<dbReference type="InterPro" id="IPR017441">
    <property type="entry name" value="Protein_kinase_ATP_BS"/>
</dbReference>
<dbReference type="Gene3D" id="1.25.40.20">
    <property type="entry name" value="Ankyrin repeat-containing domain"/>
    <property type="match status" value="1"/>
</dbReference>
<protein>
    <recommendedName>
        <fullName evidence="10">Tyrosine-protein kinase</fullName>
        <ecNumber evidence="10">2.7.10.2</ecNumber>
    </recommendedName>
</protein>
<dbReference type="InterPro" id="IPR020635">
    <property type="entry name" value="Tyr_kinase_cat_dom"/>
</dbReference>
<feature type="repeat" description="ANK" evidence="7">
    <location>
        <begin position="203"/>
        <end position="227"/>
    </location>
</feature>
<dbReference type="STRING" id="136037.A0A067RCG7"/>
<dbReference type="SMART" id="SM00252">
    <property type="entry name" value="SH2"/>
    <property type="match status" value="2"/>
</dbReference>
<evidence type="ECO:0000313" key="15">
    <source>
        <dbReference type="Proteomes" id="UP000027135"/>
    </source>
</evidence>
<dbReference type="OMA" id="RDPDYQN"/>
<evidence type="ECO:0000256" key="8">
    <source>
        <dbReference type="PROSITE-ProRule" id="PRU00191"/>
    </source>
</evidence>
<keyword evidence="8" id="KW-0727">SH2 domain</keyword>
<dbReference type="Gene3D" id="3.30.505.10">
    <property type="entry name" value="SH2 domain"/>
    <property type="match status" value="2"/>
</dbReference>
<dbReference type="FunCoup" id="A0A067RCG7">
    <property type="interactions" value="139"/>
</dbReference>
<organism evidence="14 15">
    <name type="scientific">Zootermopsis nevadensis</name>
    <name type="common">Dampwood termite</name>
    <dbReference type="NCBI Taxonomy" id="136037"/>
    <lineage>
        <taxon>Eukaryota</taxon>
        <taxon>Metazoa</taxon>
        <taxon>Ecdysozoa</taxon>
        <taxon>Arthropoda</taxon>
        <taxon>Hexapoda</taxon>
        <taxon>Insecta</taxon>
        <taxon>Pterygota</taxon>
        <taxon>Neoptera</taxon>
        <taxon>Polyneoptera</taxon>
        <taxon>Dictyoptera</taxon>
        <taxon>Blattodea</taxon>
        <taxon>Blattoidea</taxon>
        <taxon>Termitoidae</taxon>
        <taxon>Termopsidae</taxon>
        <taxon>Zootermopsis</taxon>
    </lineage>
</organism>
<evidence type="ECO:0000256" key="4">
    <source>
        <dbReference type="ARBA" id="ARBA00022840"/>
    </source>
</evidence>
<evidence type="ECO:0000256" key="10">
    <source>
        <dbReference type="RuleBase" id="RU362096"/>
    </source>
</evidence>
<sequence>MFKLVTKLLLSKGRSYRLMIMNKEDNICWFHGKVSREVAEQILTNDGGDEDGAFLVRESNTAVGDYVLSVLHEGEVVHYQIRRHGEDAFFSIDEHTIIHGLETLIEYYQEAAHGLVCKLTKVCKKDPPPHDSRRHGRTNLLHRATKEGNYTVVSELLKCGYRSLEAKNQEGQTAVHLASRMGKDDILKKLIESGANINCRDTAGYTPLHYACQSNLPSTVRVLVQIGFANIQARNSDTGWVPLHEAASRGHKEVVRVLLSLNAPVNPRTIANDTPVDLAMRNGHQDCARILRNYKCPVPKTQKKDWYHGTLDRNEALNMLKEWGSKDGTFLVRYSDRNGGMYVLTTIYSGQTYHFQIRTQGDYFFIDDGPYLDSLEHVIEHYSLLSDGLPTTLQVPVPPMPKPPVPEMPPSLLLNGLSATLPHRRPLKCSPNRSHGVSPSSSAGASPVHSRRGSLTVNSSNISSSVPSVPEPIPCPVDRNHNVESVMPTPKKQEPKHHEFIPRDSLSLGTVLGEGEFGSVFKGTYQNMDGTMIDVAIKTLHQEHVEANRDEFLREAKVMIGLNHHCIVRLIGVSKGPPLLMVQELVPLGSMLAYLLEFPDRVNPDYELKVWASQIACGMKYLEEQRFVHRDLAARNILLATRHQAKISDFGLSRALGNEREYYKATQGGRWPIKWYAPESYNFGTFSHASDVWSFGVTLWEMFSVGQQPYGEKRGVEVIQLVEKGERLTQTEHCPDSVYRIMERCWAYQPRDRPTFSELLEIFSSDPEYTNIKELVPAINIS</sequence>
<feature type="domain" description="SH2" evidence="12">
    <location>
        <begin position="29"/>
        <end position="123"/>
    </location>
</feature>
<keyword evidence="7" id="KW-0040">ANK repeat</keyword>